<dbReference type="PROSITE" id="PS51094">
    <property type="entry name" value="PTS_EIIA_TYPE_2"/>
    <property type="match status" value="1"/>
</dbReference>
<dbReference type="InterPro" id="IPR036634">
    <property type="entry name" value="PRD_sf"/>
</dbReference>
<dbReference type="InterPro" id="IPR011608">
    <property type="entry name" value="PRD"/>
</dbReference>
<accession>A0ABY9T5A4</accession>
<dbReference type="PANTHER" id="PTHR30185">
    <property type="entry name" value="CRYPTIC BETA-GLUCOSIDE BGL OPERON ANTITERMINATOR"/>
    <property type="match status" value="1"/>
</dbReference>
<evidence type="ECO:0000256" key="2">
    <source>
        <dbReference type="ARBA" id="ARBA00022737"/>
    </source>
</evidence>
<keyword evidence="3" id="KW-0805">Transcription regulation</keyword>
<reference evidence="9 10" key="1">
    <citation type="submission" date="2023-09" db="EMBL/GenBank/DDBJ databases">
        <title>Complete Genome and Methylome dissection of Bacillus brevis NEB573 original source of BbsI restriction endonuclease.</title>
        <authorList>
            <person name="Fomenkov A."/>
            <person name="Roberts R.D."/>
        </authorList>
    </citation>
    <scope>NUCLEOTIDE SEQUENCE [LARGE SCALE GENOMIC DNA]</scope>
    <source>
        <strain evidence="9 10">NEB573</strain>
    </source>
</reference>
<keyword evidence="5" id="KW-0804">Transcription</keyword>
<gene>
    <name evidence="9" type="ORF">RGB73_29165</name>
</gene>
<keyword evidence="2" id="KW-0677">Repeat</keyword>
<dbReference type="InterPro" id="IPR036095">
    <property type="entry name" value="PTS_EIIB-like_sf"/>
</dbReference>
<dbReference type="Pfam" id="PF05043">
    <property type="entry name" value="Mga"/>
    <property type="match status" value="1"/>
</dbReference>
<keyword evidence="10" id="KW-1185">Reference proteome</keyword>
<dbReference type="Pfam" id="PF00874">
    <property type="entry name" value="PRD"/>
    <property type="match status" value="2"/>
</dbReference>
<dbReference type="CDD" id="cd05568">
    <property type="entry name" value="PTS_IIB_bgl_like"/>
    <property type="match status" value="1"/>
</dbReference>
<dbReference type="SUPFAM" id="SSF55804">
    <property type="entry name" value="Phoshotransferase/anion transport protein"/>
    <property type="match status" value="1"/>
</dbReference>
<dbReference type="InterPro" id="IPR013196">
    <property type="entry name" value="HTH_11"/>
</dbReference>
<dbReference type="Gene3D" id="3.40.930.10">
    <property type="entry name" value="Mannitol-specific EII, Chain A"/>
    <property type="match status" value="1"/>
</dbReference>
<sequence length="706" mass="79723">MRVSSRQRAVIEMLLQETKSMTVGAIAEEIGVSARTIHREMDVLESMFEHYGLRLVRKAGAGVEVIGPQEQKQALRMDVLHQTTTEFTAQERKILILCALLEATEPVKLISLALDLKVTTATVSHDLDDLEQMLAQYELSLLRKRGYGVELIGSEASKRRAISRLLSDHLDDHQVIEIIKENIQNKNVRDIDSISERLLGLIDKEKLIKVENALNHLEEELPYSLADSAYLGLVTHLALAMERVEKGENIHFDEVTLSELTGTPEYEAARTIMERLKQTFQMEIPAAEIGYITMHLRGAKLRNSQEESLWPENAELMARTQRLIQYCEQRLGLPLRDDGSLFHGLLTHLEPALYRLKRKMEIRNPILDQIKANYGELFAVTKEALAQVFPELHVPDEEVGYVVMHIGAALERTRQEQQRYRALVVCSSGIGSSKILATRIQKEIPEIVSLRNLSLFDVGRIPPGEYDLIISTLPLPNSPMEYVMVSPLLPQEDIQKIKYHLHLAGERQGQTPEAKASKPNPPLAGEQASLRLRAMRDYAGYASELVEGMLVRKWDNKGLAEKEMLDRICGELQKRGSLRAVNPVVQQLLARERLGGLGIPDTSMALFHGKSEEVRAVSFTVHLLEEPIRIRSMDEKEMSVDILLLLLGPKELPKEGLEVLSEVSSMLIEEEAQRVFESGDTQRIADHIAGKLYYFCLNKTGLERGR</sequence>
<evidence type="ECO:0000313" key="10">
    <source>
        <dbReference type="Proteomes" id="UP001256827"/>
    </source>
</evidence>
<keyword evidence="1" id="KW-0808">Transferase</keyword>
<dbReference type="InterPro" id="IPR013011">
    <property type="entry name" value="PTS_EIIB_2"/>
</dbReference>
<evidence type="ECO:0000259" key="8">
    <source>
        <dbReference type="PROSITE" id="PS51372"/>
    </source>
</evidence>
<dbReference type="InterPro" id="IPR016152">
    <property type="entry name" value="PTrfase/Anion_transptr"/>
</dbReference>
<dbReference type="PROSITE" id="PS51099">
    <property type="entry name" value="PTS_EIIB_TYPE_2"/>
    <property type="match status" value="1"/>
</dbReference>
<evidence type="ECO:0000259" key="7">
    <source>
        <dbReference type="PROSITE" id="PS51099"/>
    </source>
</evidence>
<evidence type="ECO:0000313" key="9">
    <source>
        <dbReference type="EMBL" id="WNC14684.1"/>
    </source>
</evidence>
<evidence type="ECO:0000256" key="4">
    <source>
        <dbReference type="ARBA" id="ARBA00023159"/>
    </source>
</evidence>
<dbReference type="InterPro" id="IPR007737">
    <property type="entry name" value="Mga_HTH"/>
</dbReference>
<name>A0ABY9T5A4_BREBE</name>
<evidence type="ECO:0000256" key="3">
    <source>
        <dbReference type="ARBA" id="ARBA00023015"/>
    </source>
</evidence>
<dbReference type="InterPro" id="IPR036388">
    <property type="entry name" value="WH-like_DNA-bd_sf"/>
</dbReference>
<dbReference type="SUPFAM" id="SSF63520">
    <property type="entry name" value="PTS-regulatory domain, PRD"/>
    <property type="match status" value="2"/>
</dbReference>
<dbReference type="Gene3D" id="3.40.50.2300">
    <property type="match status" value="1"/>
</dbReference>
<dbReference type="SUPFAM" id="SSF46785">
    <property type="entry name" value="Winged helix' DNA-binding domain"/>
    <property type="match status" value="1"/>
</dbReference>
<dbReference type="InterPro" id="IPR050661">
    <property type="entry name" value="BglG_antiterminators"/>
</dbReference>
<dbReference type="PROSITE" id="PS51372">
    <property type="entry name" value="PRD_2"/>
    <property type="match status" value="2"/>
</dbReference>
<keyword evidence="4" id="KW-0010">Activator</keyword>
<feature type="domain" description="PRD" evidence="8">
    <location>
        <begin position="311"/>
        <end position="416"/>
    </location>
</feature>
<protein>
    <submittedName>
        <fullName evidence="9">BglG family transcription antiterminator</fullName>
    </submittedName>
</protein>
<organism evidence="9 10">
    <name type="scientific">Brevibacillus brevis</name>
    <name type="common">Bacillus brevis</name>
    <dbReference type="NCBI Taxonomy" id="1393"/>
    <lineage>
        <taxon>Bacteria</taxon>
        <taxon>Bacillati</taxon>
        <taxon>Bacillota</taxon>
        <taxon>Bacilli</taxon>
        <taxon>Bacillales</taxon>
        <taxon>Paenibacillaceae</taxon>
        <taxon>Brevibacillus</taxon>
    </lineage>
</organism>
<dbReference type="EMBL" id="CP134050">
    <property type="protein sequence ID" value="WNC14684.1"/>
    <property type="molecule type" value="Genomic_DNA"/>
</dbReference>
<dbReference type="Gene3D" id="1.10.1790.10">
    <property type="entry name" value="PRD domain"/>
    <property type="match status" value="2"/>
</dbReference>
<dbReference type="SUPFAM" id="SSF52794">
    <property type="entry name" value="PTS system IIB component-like"/>
    <property type="match status" value="1"/>
</dbReference>
<proteinExistence type="predicted"/>
<evidence type="ECO:0000256" key="5">
    <source>
        <dbReference type="ARBA" id="ARBA00023163"/>
    </source>
</evidence>
<feature type="domain" description="PTS EIIA type-2" evidence="6">
    <location>
        <begin position="544"/>
        <end position="691"/>
    </location>
</feature>
<evidence type="ECO:0000259" key="6">
    <source>
        <dbReference type="PROSITE" id="PS51094"/>
    </source>
</evidence>
<dbReference type="InterPro" id="IPR036390">
    <property type="entry name" value="WH_DNA-bd_sf"/>
</dbReference>
<dbReference type="RefSeq" id="WP_310767187.1">
    <property type="nucleotide sequence ID" value="NZ_CP134050.1"/>
</dbReference>
<dbReference type="Pfam" id="PF08279">
    <property type="entry name" value="HTH_11"/>
    <property type="match status" value="1"/>
</dbReference>
<dbReference type="Pfam" id="PF00359">
    <property type="entry name" value="PTS_EIIA_2"/>
    <property type="match status" value="1"/>
</dbReference>
<dbReference type="Gene3D" id="1.10.10.10">
    <property type="entry name" value="Winged helix-like DNA-binding domain superfamily/Winged helix DNA-binding domain"/>
    <property type="match status" value="2"/>
</dbReference>
<dbReference type="Proteomes" id="UP001256827">
    <property type="component" value="Chromosome"/>
</dbReference>
<dbReference type="InterPro" id="IPR002178">
    <property type="entry name" value="PTS_EIIA_type-2_dom"/>
</dbReference>
<evidence type="ECO:0000256" key="1">
    <source>
        <dbReference type="ARBA" id="ARBA00022679"/>
    </source>
</evidence>
<dbReference type="PANTHER" id="PTHR30185:SF18">
    <property type="entry name" value="TRANSCRIPTIONAL REGULATOR MTLR"/>
    <property type="match status" value="1"/>
</dbReference>
<feature type="domain" description="PRD" evidence="8">
    <location>
        <begin position="201"/>
        <end position="306"/>
    </location>
</feature>
<feature type="domain" description="PTS EIIB type-2" evidence="7">
    <location>
        <begin position="420"/>
        <end position="509"/>
    </location>
</feature>